<dbReference type="InterPro" id="IPR027939">
    <property type="entry name" value="NMT1/THI5"/>
</dbReference>
<organism evidence="3 4">
    <name type="scientific">Phreatobacter stygius</name>
    <dbReference type="NCBI Taxonomy" id="1940610"/>
    <lineage>
        <taxon>Bacteria</taxon>
        <taxon>Pseudomonadati</taxon>
        <taxon>Pseudomonadota</taxon>
        <taxon>Alphaproteobacteria</taxon>
        <taxon>Hyphomicrobiales</taxon>
        <taxon>Phreatobacteraceae</taxon>
        <taxon>Phreatobacter</taxon>
    </lineage>
</organism>
<dbReference type="AlphaFoldDB" id="A0A4D7BE52"/>
<dbReference type="GO" id="GO:0009228">
    <property type="term" value="P:thiamine biosynthetic process"/>
    <property type="evidence" value="ECO:0007669"/>
    <property type="project" value="InterPro"/>
</dbReference>
<dbReference type="PANTHER" id="PTHR31528">
    <property type="entry name" value="4-AMINO-5-HYDROXYMETHYL-2-METHYLPYRIMIDINE PHOSPHATE SYNTHASE THI11-RELATED"/>
    <property type="match status" value="1"/>
</dbReference>
<evidence type="ECO:0000259" key="2">
    <source>
        <dbReference type="Pfam" id="PF09084"/>
    </source>
</evidence>
<dbReference type="SUPFAM" id="SSF53850">
    <property type="entry name" value="Periplasmic binding protein-like II"/>
    <property type="match status" value="1"/>
</dbReference>
<dbReference type="Pfam" id="PF09084">
    <property type="entry name" value="NMT1"/>
    <property type="match status" value="1"/>
</dbReference>
<keyword evidence="4" id="KW-1185">Reference proteome</keyword>
<evidence type="ECO:0000313" key="3">
    <source>
        <dbReference type="EMBL" id="QCI67596.1"/>
    </source>
</evidence>
<dbReference type="KEGG" id="pstg:E8M01_27240"/>
<name>A0A4D7BE52_9HYPH</name>
<dbReference type="InterPro" id="IPR015168">
    <property type="entry name" value="SsuA/THI5"/>
</dbReference>
<dbReference type="EMBL" id="CP039690">
    <property type="protein sequence ID" value="QCI67596.1"/>
    <property type="molecule type" value="Genomic_DNA"/>
</dbReference>
<evidence type="ECO:0000313" key="4">
    <source>
        <dbReference type="Proteomes" id="UP000298781"/>
    </source>
</evidence>
<reference evidence="3 4" key="1">
    <citation type="submission" date="2019-04" db="EMBL/GenBank/DDBJ databases">
        <title>Phreatobacter aquaticus sp. nov.</title>
        <authorList>
            <person name="Choi A."/>
        </authorList>
    </citation>
    <scope>NUCLEOTIDE SEQUENCE [LARGE SCALE GENOMIC DNA]</scope>
    <source>
        <strain evidence="3 4">KCTC 52518</strain>
    </source>
</reference>
<protein>
    <submittedName>
        <fullName evidence="3">ABC transporter substrate-binding protein</fullName>
    </submittedName>
</protein>
<dbReference type="OrthoDB" id="5372616at2"/>
<accession>A0A4D7BE52</accession>
<dbReference type="Gene3D" id="3.40.190.10">
    <property type="entry name" value="Periplasmic binding protein-like II"/>
    <property type="match status" value="2"/>
</dbReference>
<keyword evidence="1" id="KW-0732">Signal</keyword>
<dbReference type="RefSeq" id="WP_136963026.1">
    <property type="nucleotide sequence ID" value="NZ_CP039690.1"/>
</dbReference>
<dbReference type="Proteomes" id="UP000298781">
    <property type="component" value="Chromosome"/>
</dbReference>
<feature type="signal peptide" evidence="1">
    <location>
        <begin position="1"/>
        <end position="24"/>
    </location>
</feature>
<gene>
    <name evidence="3" type="ORF">E8M01_27240</name>
</gene>
<proteinExistence type="predicted"/>
<feature type="domain" description="SsuA/THI5-like" evidence="2">
    <location>
        <begin position="46"/>
        <end position="258"/>
    </location>
</feature>
<evidence type="ECO:0000256" key="1">
    <source>
        <dbReference type="SAM" id="SignalP"/>
    </source>
</evidence>
<sequence length="337" mass="35738">MTLSKIRTFALLGALLAPALPAPAAAQAPALTPVTFSLDFRALGRHAAWYVALDKGYYREAGLNVTIIAGQGTAQAIQALESGIVQFAFSDVAGLVAARANSNATAKMVAVIYQKAPYAVFSWRSGVNVTRPEQLQGLEIGSGAGSFTQKVIEAFMTERGLSRPATYTNVDPSARIGMLAAKRIPAIETFVMSQPGIHRAIGAGETSTFLLADHGLMLYSNGILVREDYLKANPALVRGFIAASLRGWRDTIANPGEAADIVVRLNRGLEREVALEEIAIVNNLVVTPLSRRGGIGVIDADQMQHSVDLILKTTGGARVTAAQVYDASFLPQPPVTP</sequence>
<feature type="chain" id="PRO_5020838196" evidence="1">
    <location>
        <begin position="25"/>
        <end position="337"/>
    </location>
</feature>
<dbReference type="PANTHER" id="PTHR31528:SF15">
    <property type="entry name" value="RIBOFLAVIN-BINDING PROTEIN RIBY"/>
    <property type="match status" value="1"/>
</dbReference>